<dbReference type="InterPro" id="IPR050721">
    <property type="entry name" value="Trk_Ktr_HKT_K-transport"/>
</dbReference>
<dbReference type="GO" id="GO:0008324">
    <property type="term" value="F:monoatomic cation transmembrane transporter activity"/>
    <property type="evidence" value="ECO:0007669"/>
    <property type="project" value="InterPro"/>
</dbReference>
<keyword evidence="4" id="KW-1185">Reference proteome</keyword>
<dbReference type="AlphaFoldDB" id="A0A430JJK3"/>
<organism evidence="3 4">
    <name type="scientific">Paenibacillus whitsoniae</name>
    <dbReference type="NCBI Taxonomy" id="2496558"/>
    <lineage>
        <taxon>Bacteria</taxon>
        <taxon>Bacillati</taxon>
        <taxon>Bacillota</taxon>
        <taxon>Bacilli</taxon>
        <taxon>Bacillales</taxon>
        <taxon>Paenibacillaceae</taxon>
        <taxon>Paenibacillus</taxon>
    </lineage>
</organism>
<dbReference type="Gene3D" id="3.40.50.720">
    <property type="entry name" value="NAD(P)-binding Rossmann-like Domain"/>
    <property type="match status" value="1"/>
</dbReference>
<dbReference type="PROSITE" id="PS51201">
    <property type="entry name" value="RCK_N"/>
    <property type="match status" value="1"/>
</dbReference>
<dbReference type="PANTHER" id="PTHR43833">
    <property type="entry name" value="POTASSIUM CHANNEL PROTEIN 2-RELATED-RELATED"/>
    <property type="match status" value="1"/>
</dbReference>
<proteinExistence type="predicted"/>
<dbReference type="SUPFAM" id="SSF51735">
    <property type="entry name" value="NAD(P)-binding Rossmann-fold domains"/>
    <property type="match status" value="1"/>
</dbReference>
<protein>
    <submittedName>
        <fullName evidence="3">TrkA family potassium uptake protein</fullName>
    </submittedName>
</protein>
<dbReference type="Proteomes" id="UP000276128">
    <property type="component" value="Unassembled WGS sequence"/>
</dbReference>
<feature type="domain" description="RCK N-terminal" evidence="1">
    <location>
        <begin position="20"/>
        <end position="136"/>
    </location>
</feature>
<dbReference type="Gene3D" id="3.30.70.1450">
    <property type="entry name" value="Regulator of K+ conductance, C-terminal domain"/>
    <property type="match status" value="1"/>
</dbReference>
<sequence>MYGILRKISEYGGTDAVSVRKQFAVIGIGRFGSAIAKTITQLGFEVLAIDQDEETVQEVSSYVTHAVQADSTDEDAMRALGLRNFDVVVVAIGEDIQASILTTIILKEMGIPKIVVKAVNDLHGKVLNKIGADKVIYPERDMGQRVAHHLISSNIIDYIELSADYSIVEIKVSKMMVDRSLRQLDMRAKYGCNVIAIKQNEQLIIPPSAEMPLRAEDVLVIVGKNESLKNFEITFSE</sequence>
<reference evidence="3 4" key="1">
    <citation type="submission" date="2018-12" db="EMBL/GenBank/DDBJ databases">
        <title>Bacillus ochoae sp. nov., Paenibacillus whitsoniae sp. nov., Paenibacillus spiritus sp. nov. Isolated from the Mars Exploration Rover during spacecraft assembly.</title>
        <authorList>
            <person name="Seuylemezian A."/>
            <person name="Vaishampayan P."/>
        </authorList>
    </citation>
    <scope>NUCLEOTIDE SEQUENCE [LARGE SCALE GENOMIC DNA]</scope>
    <source>
        <strain evidence="3 4">MER 54</strain>
    </source>
</reference>
<feature type="domain" description="RCK C-terminal" evidence="2">
    <location>
        <begin position="153"/>
        <end position="237"/>
    </location>
</feature>
<evidence type="ECO:0000259" key="2">
    <source>
        <dbReference type="PROSITE" id="PS51202"/>
    </source>
</evidence>
<name>A0A430JJK3_9BACL</name>
<dbReference type="Pfam" id="PF02080">
    <property type="entry name" value="TrkA_C"/>
    <property type="match status" value="1"/>
</dbReference>
<dbReference type="SUPFAM" id="SSF116726">
    <property type="entry name" value="TrkA C-terminal domain-like"/>
    <property type="match status" value="1"/>
</dbReference>
<comment type="caution">
    <text evidence="3">The sequence shown here is derived from an EMBL/GenBank/DDBJ whole genome shotgun (WGS) entry which is preliminary data.</text>
</comment>
<dbReference type="OrthoDB" id="9776294at2"/>
<gene>
    <name evidence="3" type="ORF">EJQ19_03055</name>
</gene>
<dbReference type="InterPro" id="IPR006037">
    <property type="entry name" value="RCK_C"/>
</dbReference>
<evidence type="ECO:0000313" key="3">
    <source>
        <dbReference type="EMBL" id="RTE11277.1"/>
    </source>
</evidence>
<dbReference type="InterPro" id="IPR036721">
    <property type="entry name" value="RCK_C_sf"/>
</dbReference>
<dbReference type="PANTHER" id="PTHR43833:SF7">
    <property type="entry name" value="KTR SYSTEM POTASSIUM UPTAKE PROTEIN C"/>
    <property type="match status" value="1"/>
</dbReference>
<dbReference type="PROSITE" id="PS51202">
    <property type="entry name" value="RCK_C"/>
    <property type="match status" value="1"/>
</dbReference>
<dbReference type="Pfam" id="PF02254">
    <property type="entry name" value="TrkA_N"/>
    <property type="match status" value="1"/>
</dbReference>
<evidence type="ECO:0000313" key="4">
    <source>
        <dbReference type="Proteomes" id="UP000276128"/>
    </source>
</evidence>
<dbReference type="RefSeq" id="WP_126139727.1">
    <property type="nucleotide sequence ID" value="NZ_RXHU01000011.1"/>
</dbReference>
<evidence type="ECO:0000259" key="1">
    <source>
        <dbReference type="PROSITE" id="PS51201"/>
    </source>
</evidence>
<dbReference type="InterPro" id="IPR036291">
    <property type="entry name" value="NAD(P)-bd_dom_sf"/>
</dbReference>
<dbReference type="EMBL" id="RXHU01000011">
    <property type="protein sequence ID" value="RTE11277.1"/>
    <property type="molecule type" value="Genomic_DNA"/>
</dbReference>
<accession>A0A430JJK3</accession>
<dbReference type="GO" id="GO:0006813">
    <property type="term" value="P:potassium ion transport"/>
    <property type="evidence" value="ECO:0007669"/>
    <property type="project" value="InterPro"/>
</dbReference>
<dbReference type="InterPro" id="IPR003148">
    <property type="entry name" value="RCK_N"/>
</dbReference>